<dbReference type="AlphaFoldDB" id="A0A8X6XY11"/>
<evidence type="ECO:0000313" key="3">
    <source>
        <dbReference type="Proteomes" id="UP000886998"/>
    </source>
</evidence>
<comment type="caution">
    <text evidence="1">The sequence shown here is derived from an EMBL/GenBank/DDBJ whole genome shotgun (WGS) entry which is preliminary data.</text>
</comment>
<reference evidence="1" key="1">
    <citation type="submission" date="2020-08" db="EMBL/GenBank/DDBJ databases">
        <title>Multicomponent nature underlies the extraordinary mechanical properties of spider dragline silk.</title>
        <authorList>
            <person name="Kono N."/>
            <person name="Nakamura H."/>
            <person name="Mori M."/>
            <person name="Yoshida Y."/>
            <person name="Ohtoshi R."/>
            <person name="Malay A.D."/>
            <person name="Moran D.A.P."/>
            <person name="Tomita M."/>
            <person name="Numata K."/>
            <person name="Arakawa K."/>
        </authorList>
    </citation>
    <scope>NUCLEOTIDE SEQUENCE</scope>
</reference>
<dbReference type="Proteomes" id="UP000886998">
    <property type="component" value="Unassembled WGS sequence"/>
</dbReference>
<keyword evidence="3" id="KW-1185">Reference proteome</keyword>
<accession>A0A8X6XY11</accession>
<proteinExistence type="predicted"/>
<name>A0A8X6XY11_9ARAC</name>
<dbReference type="EMBL" id="BMAV01016905">
    <property type="protein sequence ID" value="GFY68159.1"/>
    <property type="molecule type" value="Genomic_DNA"/>
</dbReference>
<protein>
    <submittedName>
        <fullName evidence="1">Uncharacterized protein</fullName>
    </submittedName>
</protein>
<dbReference type="EMBL" id="BMAV01013254">
    <property type="protein sequence ID" value="GFY60685.1"/>
    <property type="molecule type" value="Genomic_DNA"/>
</dbReference>
<organism evidence="1 3">
    <name type="scientific">Trichonephila inaurata madagascariensis</name>
    <dbReference type="NCBI Taxonomy" id="2747483"/>
    <lineage>
        <taxon>Eukaryota</taxon>
        <taxon>Metazoa</taxon>
        <taxon>Ecdysozoa</taxon>
        <taxon>Arthropoda</taxon>
        <taxon>Chelicerata</taxon>
        <taxon>Arachnida</taxon>
        <taxon>Araneae</taxon>
        <taxon>Araneomorphae</taxon>
        <taxon>Entelegynae</taxon>
        <taxon>Araneoidea</taxon>
        <taxon>Nephilidae</taxon>
        <taxon>Trichonephila</taxon>
        <taxon>Trichonephila inaurata</taxon>
    </lineage>
</organism>
<gene>
    <name evidence="2" type="ORF">TNIN_260381</name>
    <name evidence="1" type="ORF">TNIN_395951</name>
</gene>
<sequence length="83" mass="9049">MPDLEGKNLGIKGEMFTMSQQGYATFAAAATQSLNYPTNQEDPSHPNGRGPFPTLGFVENQVMISGFPTKQTSHTHLGYQAFL</sequence>
<evidence type="ECO:0000313" key="2">
    <source>
        <dbReference type="EMBL" id="GFY68159.1"/>
    </source>
</evidence>
<evidence type="ECO:0000313" key="1">
    <source>
        <dbReference type="EMBL" id="GFY60685.1"/>
    </source>
</evidence>